<protein>
    <submittedName>
        <fullName evidence="1">Uncharacterized protein</fullName>
    </submittedName>
</protein>
<dbReference type="EMBL" id="HE978309">
    <property type="protein sequence ID" value="CEO90670.1"/>
    <property type="molecule type" value="Genomic_DNA"/>
</dbReference>
<dbReference type="Proteomes" id="UP000203896">
    <property type="component" value="Segment"/>
</dbReference>
<sequence length="73" mass="8348">MAKLRSGRVLTLAELKEKGLDPDSVGIRPINYILFLEGKLFTNAHPALNAPHFYKCNDFNGYIVPEYFLEFDD</sequence>
<reference evidence="1 2" key="1">
    <citation type="submission" date="2012-08" db="EMBL/GenBank/DDBJ databases">
        <title>Selection and characterization of a candidate therapeutic bacteriophage that lyses the German Escherichia coli O104:H4 outbreak strain.</title>
        <authorList>
            <person name="Merabishvilli M."/>
            <person name="De Vos D."/>
            <person name="Verbeken G."/>
            <person name="Kropinski A."/>
            <person name="Vandenheuvel D."/>
            <person name="Lavigne R."/>
            <person name="Wattiau P."/>
            <person name="Mast J."/>
            <person name="Ragimbeau C."/>
            <person name="Mossong J."/>
            <person name="Scheres J."/>
            <person name="Chanishvili N."/>
            <person name="Vaneechoutte M."/>
            <person name="Pirnay J.P."/>
        </authorList>
    </citation>
    <scope>NUCLEOTIDE SEQUENCE [LARGE SCALE GENOMIC DNA]</scope>
</reference>
<keyword evidence="2" id="KW-1185">Reference proteome</keyword>
<evidence type="ECO:0000313" key="1">
    <source>
        <dbReference type="EMBL" id="CEO90670.1"/>
    </source>
</evidence>
<accession>A0A0B7MKU4</accession>
<proteinExistence type="predicted"/>
<name>A0A0B7MKU4_9CAUD</name>
<dbReference type="GeneID" id="23301110"/>
<evidence type="ECO:0000313" key="2">
    <source>
        <dbReference type="Proteomes" id="UP000203896"/>
    </source>
</evidence>
<dbReference type="RefSeq" id="YP_009118750.1">
    <property type="nucleotide sequence ID" value="NC_025425.1"/>
</dbReference>
<dbReference type="KEGG" id="vg:23301110"/>
<organism evidence="1 2">
    <name type="scientific">Enterobacteria phage GEC-3S</name>
    <dbReference type="NCBI Taxonomy" id="1222338"/>
    <lineage>
        <taxon>Viruses</taxon>
        <taxon>Duplodnaviria</taxon>
        <taxon>Heunggongvirae</taxon>
        <taxon>Uroviricota</taxon>
        <taxon>Caudoviricetes</taxon>
        <taxon>Pantevenvirales</taxon>
        <taxon>Straboviridae</taxon>
        <taxon>Krischvirus</taxon>
        <taxon>Krischvirus gec3s</taxon>
    </lineage>
</organism>
<gene>
    <name evidence="1" type="ORF">BN201_0067</name>
</gene>